<dbReference type="EMBL" id="BMJC01000006">
    <property type="protein sequence ID" value="GGB22541.1"/>
    <property type="molecule type" value="Genomic_DNA"/>
</dbReference>
<feature type="domain" description="Smf/DprA SLOG" evidence="2">
    <location>
        <begin position="97"/>
        <end position="305"/>
    </location>
</feature>
<dbReference type="PANTHER" id="PTHR43022:SF1">
    <property type="entry name" value="PROTEIN SMF"/>
    <property type="match status" value="1"/>
</dbReference>
<proteinExistence type="inferred from homology"/>
<dbReference type="AlphaFoldDB" id="A0A8J2UIS9"/>
<comment type="caution">
    <text evidence="4">The sequence shown here is derived from an EMBL/GenBank/DDBJ whole genome shotgun (WGS) entry which is preliminary data.</text>
</comment>
<reference evidence="4" key="1">
    <citation type="journal article" date="2014" name="Int. J. Syst. Evol. Microbiol.">
        <title>Complete genome sequence of Corynebacterium casei LMG S-19264T (=DSM 44701T), isolated from a smear-ripened cheese.</title>
        <authorList>
            <consortium name="US DOE Joint Genome Institute (JGI-PGF)"/>
            <person name="Walter F."/>
            <person name="Albersmeier A."/>
            <person name="Kalinowski J."/>
            <person name="Ruckert C."/>
        </authorList>
    </citation>
    <scope>NUCLEOTIDE SEQUENCE</scope>
    <source>
        <strain evidence="4">CGMCC 1.15448</strain>
    </source>
</reference>
<dbReference type="InterPro" id="IPR036388">
    <property type="entry name" value="WH-like_DNA-bd_sf"/>
</dbReference>
<dbReference type="Gene3D" id="1.10.10.10">
    <property type="entry name" value="Winged helix-like DNA-binding domain superfamily/Winged helix DNA-binding domain"/>
    <property type="match status" value="1"/>
</dbReference>
<dbReference type="RefSeq" id="WP_188937488.1">
    <property type="nucleotide sequence ID" value="NZ_BMJC01000006.1"/>
</dbReference>
<gene>
    <name evidence="4" type="ORF">GCM10011511_53100</name>
</gene>
<protein>
    <submittedName>
        <fullName evidence="4">DNA processing protein DprA</fullName>
    </submittedName>
</protein>
<evidence type="ECO:0000256" key="1">
    <source>
        <dbReference type="ARBA" id="ARBA00006525"/>
    </source>
</evidence>
<dbReference type="SUPFAM" id="SSF47781">
    <property type="entry name" value="RuvA domain 2-like"/>
    <property type="match status" value="1"/>
</dbReference>
<keyword evidence="5" id="KW-1185">Reference proteome</keyword>
<dbReference type="Gene3D" id="3.40.50.450">
    <property type="match status" value="1"/>
</dbReference>
<reference evidence="4" key="2">
    <citation type="submission" date="2020-09" db="EMBL/GenBank/DDBJ databases">
        <authorList>
            <person name="Sun Q."/>
            <person name="Zhou Y."/>
        </authorList>
    </citation>
    <scope>NUCLEOTIDE SEQUENCE</scope>
    <source>
        <strain evidence="4">CGMCC 1.15448</strain>
    </source>
</reference>
<organism evidence="4 5">
    <name type="scientific">Puia dinghuensis</name>
    <dbReference type="NCBI Taxonomy" id="1792502"/>
    <lineage>
        <taxon>Bacteria</taxon>
        <taxon>Pseudomonadati</taxon>
        <taxon>Bacteroidota</taxon>
        <taxon>Chitinophagia</taxon>
        <taxon>Chitinophagales</taxon>
        <taxon>Chitinophagaceae</taxon>
        <taxon>Puia</taxon>
    </lineage>
</organism>
<dbReference type="NCBIfam" id="TIGR00732">
    <property type="entry name" value="dprA"/>
    <property type="match status" value="1"/>
</dbReference>
<dbReference type="Pfam" id="PF17782">
    <property type="entry name" value="WHD_DprA"/>
    <property type="match status" value="1"/>
</dbReference>
<dbReference type="Proteomes" id="UP000607559">
    <property type="component" value="Unassembled WGS sequence"/>
</dbReference>
<sequence length="392" mass="42846">METLLEKEIVFPEAETLSSAEETFHRVALTRVDGIGDAYTKKLIARFGDAAAVFRAKQKDLLSSGVDEEKASAILGFRGFAAVEAELLQLEKEGVRVLYHTDQDYPHRLRDIPDSPPLLFYKGNADLNAKKIVAVIGTRSPSDYGRQVTAQLIRQLEQSGILVVSGLALGIDTAAHKAALNHHLPTIGVLGHGFRHLYPPENKTLAKAMLREGGLLTSFAYSDKPDGFRFPDRNRIVAALCDAVLVVETARQGGSLLTVGEALKYGRKVFTVPGRLTDPRSAGCNWLLQQRLADALISGEQLVSTMGWDWPANGVGIQASLPFSSPDDRKKPEDGLLALLQEKDSLSIDELTMQSQLPPSSIALLLVNLELRGLISVLPGKRYRLNQPLMHV</sequence>
<comment type="similarity">
    <text evidence="1">Belongs to the DprA/Smf family.</text>
</comment>
<dbReference type="GO" id="GO:0009294">
    <property type="term" value="P:DNA-mediated transformation"/>
    <property type="evidence" value="ECO:0007669"/>
    <property type="project" value="InterPro"/>
</dbReference>
<evidence type="ECO:0000259" key="3">
    <source>
        <dbReference type="Pfam" id="PF17782"/>
    </source>
</evidence>
<feature type="domain" description="DprA winged helix" evidence="3">
    <location>
        <begin position="325"/>
        <end position="381"/>
    </location>
</feature>
<evidence type="ECO:0000259" key="2">
    <source>
        <dbReference type="Pfam" id="PF02481"/>
    </source>
</evidence>
<dbReference type="InterPro" id="IPR057666">
    <property type="entry name" value="DrpA_SLOG"/>
</dbReference>
<dbReference type="InterPro" id="IPR010994">
    <property type="entry name" value="RuvA_2-like"/>
</dbReference>
<dbReference type="PANTHER" id="PTHR43022">
    <property type="entry name" value="PROTEIN SMF"/>
    <property type="match status" value="1"/>
</dbReference>
<dbReference type="InterPro" id="IPR003488">
    <property type="entry name" value="DprA"/>
</dbReference>
<evidence type="ECO:0000313" key="4">
    <source>
        <dbReference type="EMBL" id="GGB22541.1"/>
    </source>
</evidence>
<dbReference type="Pfam" id="PF02481">
    <property type="entry name" value="DNA_processg_A"/>
    <property type="match status" value="1"/>
</dbReference>
<evidence type="ECO:0000313" key="5">
    <source>
        <dbReference type="Proteomes" id="UP000607559"/>
    </source>
</evidence>
<accession>A0A8J2UIS9</accession>
<name>A0A8J2UIS9_9BACT</name>
<dbReference type="SUPFAM" id="SSF102405">
    <property type="entry name" value="MCP/YpsA-like"/>
    <property type="match status" value="1"/>
</dbReference>
<dbReference type="InterPro" id="IPR041614">
    <property type="entry name" value="DprA_WH"/>
</dbReference>